<organism evidence="4 5">
    <name type="scientific">Monoglobus pectinilyticus</name>
    <dbReference type="NCBI Taxonomy" id="1981510"/>
    <lineage>
        <taxon>Bacteria</taxon>
        <taxon>Bacillati</taxon>
        <taxon>Bacillota</taxon>
        <taxon>Clostridia</taxon>
        <taxon>Monoglobales</taxon>
        <taxon>Monoglobaceae</taxon>
        <taxon>Monoglobus</taxon>
    </lineage>
</organism>
<dbReference type="Pfam" id="PF14285">
    <property type="entry name" value="DUF4367"/>
    <property type="match status" value="1"/>
</dbReference>
<evidence type="ECO:0000313" key="5">
    <source>
        <dbReference type="Proteomes" id="UP000235589"/>
    </source>
</evidence>
<keyword evidence="2" id="KW-1133">Transmembrane helix</keyword>
<dbReference type="Proteomes" id="UP000235589">
    <property type="component" value="Chromosome"/>
</dbReference>
<evidence type="ECO:0000256" key="2">
    <source>
        <dbReference type="SAM" id="Phobius"/>
    </source>
</evidence>
<feature type="compositionally biased region" description="Polar residues" evidence="1">
    <location>
        <begin position="319"/>
        <end position="330"/>
    </location>
</feature>
<feature type="region of interest" description="Disordered" evidence="1">
    <location>
        <begin position="303"/>
        <end position="402"/>
    </location>
</feature>
<feature type="region of interest" description="Disordered" evidence="1">
    <location>
        <begin position="135"/>
        <end position="203"/>
    </location>
</feature>
<reference evidence="4 5" key="1">
    <citation type="submission" date="2017-04" db="EMBL/GenBank/DDBJ databases">
        <title>Monoglobus pectinilyticus 14 draft genome.</title>
        <authorList>
            <person name="Kim C."/>
            <person name="Rosendale D.I."/>
            <person name="Kelly W.J."/>
            <person name="Tannock G.W."/>
            <person name="Patchett M.L."/>
            <person name="Jordens J.Z."/>
        </authorList>
    </citation>
    <scope>NUCLEOTIDE SEQUENCE [LARGE SCALE GENOMIC DNA]</scope>
    <source>
        <strain evidence="4 5">14</strain>
    </source>
</reference>
<proteinExistence type="predicted"/>
<evidence type="ECO:0000259" key="3">
    <source>
        <dbReference type="Pfam" id="PF14285"/>
    </source>
</evidence>
<dbReference type="InterPro" id="IPR025377">
    <property type="entry name" value="DUF4367"/>
</dbReference>
<feature type="compositionally biased region" description="Basic and acidic residues" evidence="1">
    <location>
        <begin position="309"/>
        <end position="318"/>
    </location>
</feature>
<evidence type="ECO:0000313" key="4">
    <source>
        <dbReference type="EMBL" id="AUO19608.1"/>
    </source>
</evidence>
<feature type="region of interest" description="Disordered" evidence="1">
    <location>
        <begin position="83"/>
        <end position="106"/>
    </location>
</feature>
<feature type="compositionally biased region" description="Polar residues" evidence="1">
    <location>
        <begin position="83"/>
        <end position="93"/>
    </location>
</feature>
<feature type="compositionally biased region" description="Low complexity" evidence="1">
    <location>
        <begin position="350"/>
        <end position="361"/>
    </location>
</feature>
<feature type="transmembrane region" description="Helical" evidence="2">
    <location>
        <begin position="40"/>
        <end position="61"/>
    </location>
</feature>
<sequence length="402" mass="44937">MILSKKYNDAMDKIVMSDELKNKIILQAKNQKKYTPKIYYIRRAAGIAACLVLTVTSIIVFKSNPNIQNTAFDYSSQYTEPPTVNHSIIPYNNSREENSGDSNQINSEQEYNNEISNSPNNSGIKSWHASAVKPKDFSDNPRYTENNSSYINGQNQFDNTPINPEDENNSNIIPPVQNDNTDDNQIDNSSSGEVSSGSPMQSANSIDELRKIAAFDFSVPKYIPDGYRPYDFSLIFGSVVQIKYNSKNDCMTYRTGPGKAGSEGDYNIYDKEEQVEVGEKSVVLKSNDDIYQSAVWEDDSMSYSVRSENGIEKEELTKTVDSVDSASKTTPTEEEPLSNQEIKLSEDSESNQANSNNEASNLSRVEMTDYTDNEEAAETTKSADNNPNNSNESDVFENELSE</sequence>
<protein>
    <recommendedName>
        <fullName evidence="3">DUF4367 domain-containing protein</fullName>
    </recommendedName>
</protein>
<feature type="compositionally biased region" description="Low complexity" evidence="1">
    <location>
        <begin position="186"/>
        <end position="198"/>
    </location>
</feature>
<feature type="domain" description="DUF4367" evidence="3">
    <location>
        <begin position="219"/>
        <end position="323"/>
    </location>
</feature>
<accession>A0A2K9P4P6</accession>
<feature type="compositionally biased region" description="Polar residues" evidence="1">
    <location>
        <begin position="141"/>
        <end position="162"/>
    </location>
</feature>
<gene>
    <name evidence="4" type="ORF">B9O19_01447</name>
</gene>
<dbReference type="AlphaFoldDB" id="A0A2K9P4P6"/>
<name>A0A2K9P4P6_9FIRM</name>
<dbReference type="KEGG" id="mpec:B9O19_01447"/>
<keyword evidence="2" id="KW-0472">Membrane</keyword>
<evidence type="ECO:0000256" key="1">
    <source>
        <dbReference type="SAM" id="MobiDB-lite"/>
    </source>
</evidence>
<keyword evidence="2" id="KW-0812">Transmembrane</keyword>
<feature type="compositionally biased region" description="Polar residues" evidence="1">
    <location>
        <begin position="379"/>
        <end position="393"/>
    </location>
</feature>
<dbReference type="EMBL" id="CP020991">
    <property type="protein sequence ID" value="AUO19608.1"/>
    <property type="molecule type" value="Genomic_DNA"/>
</dbReference>
<keyword evidence="5" id="KW-1185">Reference proteome</keyword>